<dbReference type="InterPro" id="IPR053160">
    <property type="entry name" value="MFS_DHA3_Transporter"/>
</dbReference>
<feature type="transmembrane region" description="Helical" evidence="6">
    <location>
        <begin position="69"/>
        <end position="88"/>
    </location>
</feature>
<keyword evidence="4 6" id="KW-1133">Transmembrane helix</keyword>
<dbReference type="Proteomes" id="UP000516160">
    <property type="component" value="Chromosome"/>
</dbReference>
<reference evidence="8 9" key="1">
    <citation type="submission" date="2020-07" db="EMBL/GenBank/DDBJ databases">
        <title>Alkalicella. sp. LB2 genome.</title>
        <authorList>
            <person name="Postec A."/>
            <person name="Quemeneur M."/>
        </authorList>
    </citation>
    <scope>NUCLEOTIDE SEQUENCE [LARGE SCALE GENOMIC DNA]</scope>
    <source>
        <strain evidence="8 9">LB2</strain>
    </source>
</reference>
<dbReference type="Pfam" id="PF07690">
    <property type="entry name" value="MFS_1"/>
    <property type="match status" value="1"/>
</dbReference>
<feature type="transmembrane region" description="Helical" evidence="6">
    <location>
        <begin position="213"/>
        <end position="233"/>
    </location>
</feature>
<proteinExistence type="predicted"/>
<dbReference type="InterPro" id="IPR036259">
    <property type="entry name" value="MFS_trans_sf"/>
</dbReference>
<dbReference type="InterPro" id="IPR020846">
    <property type="entry name" value="MFS_dom"/>
</dbReference>
<evidence type="ECO:0000313" key="8">
    <source>
        <dbReference type="EMBL" id="QNO15087.1"/>
    </source>
</evidence>
<evidence type="ECO:0000256" key="5">
    <source>
        <dbReference type="ARBA" id="ARBA00023136"/>
    </source>
</evidence>
<dbReference type="Gene3D" id="1.20.1250.20">
    <property type="entry name" value="MFS general substrate transporter like domains"/>
    <property type="match status" value="1"/>
</dbReference>
<dbReference type="GO" id="GO:0022857">
    <property type="term" value="F:transmembrane transporter activity"/>
    <property type="evidence" value="ECO:0007669"/>
    <property type="project" value="InterPro"/>
</dbReference>
<feature type="transmembrane region" description="Helical" evidence="6">
    <location>
        <begin position="245"/>
        <end position="264"/>
    </location>
</feature>
<keyword evidence="5 6" id="KW-0472">Membrane</keyword>
<dbReference type="PANTHER" id="PTHR23530">
    <property type="entry name" value="TRANSPORT PROTEIN-RELATED"/>
    <property type="match status" value="1"/>
</dbReference>
<feature type="transmembrane region" description="Helical" evidence="6">
    <location>
        <begin position="139"/>
        <end position="157"/>
    </location>
</feature>
<dbReference type="InterPro" id="IPR011701">
    <property type="entry name" value="MFS"/>
</dbReference>
<feature type="transmembrane region" description="Helical" evidence="6">
    <location>
        <begin position="276"/>
        <end position="304"/>
    </location>
</feature>
<protein>
    <submittedName>
        <fullName evidence="8">MFS transporter</fullName>
    </submittedName>
</protein>
<sequence length="396" mass="44432">MNYRKNINIYSYYRMFGELIILGPIIMVFLREKGLSFSEIMLISSIGSISVFIFEVPTGILADKISRKYSLVLGSLLWTLQLIIMIFANSFLAFAVAEIFLALGITLKSGAKTALLYDSLKTINRENEIQKYEGKANPLIFYSQAIGSIAAGFLYTINIYLPFVISAVNTVIAAIIALRFSEPPIEDKKDKDSYFKFVKESGKYVMNHSKVKAVILYGTIFYMFYRAGFFFFQPYFEGVNINIKYFGLLFALFNIVAGIVAQNAHTIMSKAKRRTLTLLSGLMILSFFTMTITKVWIGAFAILLQQAARGLYPSIISKYMNKHIPSNRRATIMSLYSLVVNVSAALLYPVLGIIMDRSGVFAIHGIMTVAMLVLTAITLTYYGRVNNSLLNSEKVA</sequence>
<feature type="transmembrane region" description="Helical" evidence="6">
    <location>
        <begin position="163"/>
        <end position="181"/>
    </location>
</feature>
<evidence type="ECO:0000256" key="6">
    <source>
        <dbReference type="SAM" id="Phobius"/>
    </source>
</evidence>
<evidence type="ECO:0000256" key="3">
    <source>
        <dbReference type="ARBA" id="ARBA00022692"/>
    </source>
</evidence>
<evidence type="ECO:0000313" key="9">
    <source>
        <dbReference type="Proteomes" id="UP000516160"/>
    </source>
</evidence>
<comment type="subcellular location">
    <subcellularLocation>
        <location evidence="1">Cell membrane</location>
        <topology evidence="1">Multi-pass membrane protein</topology>
    </subcellularLocation>
</comment>
<dbReference type="KEGG" id="acae:HYG86_10100"/>
<dbReference type="EMBL" id="CP058559">
    <property type="protein sequence ID" value="QNO15087.1"/>
    <property type="molecule type" value="Genomic_DNA"/>
</dbReference>
<feature type="transmembrane region" description="Helical" evidence="6">
    <location>
        <begin position="361"/>
        <end position="382"/>
    </location>
</feature>
<feature type="transmembrane region" description="Helical" evidence="6">
    <location>
        <begin position="12"/>
        <end position="30"/>
    </location>
</feature>
<keyword evidence="2" id="KW-0813">Transport</keyword>
<dbReference type="GO" id="GO:0005886">
    <property type="term" value="C:plasma membrane"/>
    <property type="evidence" value="ECO:0007669"/>
    <property type="project" value="UniProtKB-SubCell"/>
</dbReference>
<dbReference type="RefSeq" id="WP_213165451.1">
    <property type="nucleotide sequence ID" value="NZ_CP058559.1"/>
</dbReference>
<dbReference type="AlphaFoldDB" id="A0A7G9W8S5"/>
<gene>
    <name evidence="8" type="ORF">HYG86_10100</name>
</gene>
<feature type="domain" description="Major facilitator superfamily (MFS) profile" evidence="7">
    <location>
        <begin position="1"/>
        <end position="383"/>
    </location>
</feature>
<organism evidence="8 9">
    <name type="scientific">Alkalicella caledoniensis</name>
    <dbReference type="NCBI Taxonomy" id="2731377"/>
    <lineage>
        <taxon>Bacteria</taxon>
        <taxon>Bacillati</taxon>
        <taxon>Bacillota</taxon>
        <taxon>Clostridia</taxon>
        <taxon>Eubacteriales</taxon>
        <taxon>Proteinivoracaceae</taxon>
        <taxon>Alkalicella</taxon>
    </lineage>
</organism>
<evidence type="ECO:0000259" key="7">
    <source>
        <dbReference type="PROSITE" id="PS50850"/>
    </source>
</evidence>
<dbReference type="SUPFAM" id="SSF103473">
    <property type="entry name" value="MFS general substrate transporter"/>
    <property type="match status" value="1"/>
</dbReference>
<keyword evidence="3 6" id="KW-0812">Transmembrane</keyword>
<feature type="transmembrane region" description="Helical" evidence="6">
    <location>
        <begin position="42"/>
        <end position="62"/>
    </location>
</feature>
<feature type="transmembrane region" description="Helical" evidence="6">
    <location>
        <begin position="94"/>
        <end position="118"/>
    </location>
</feature>
<evidence type="ECO:0000256" key="4">
    <source>
        <dbReference type="ARBA" id="ARBA00022989"/>
    </source>
</evidence>
<evidence type="ECO:0000256" key="2">
    <source>
        <dbReference type="ARBA" id="ARBA00022448"/>
    </source>
</evidence>
<name>A0A7G9W8S5_ALKCA</name>
<evidence type="ECO:0000256" key="1">
    <source>
        <dbReference type="ARBA" id="ARBA00004651"/>
    </source>
</evidence>
<accession>A0A7G9W8S5</accession>
<feature type="transmembrane region" description="Helical" evidence="6">
    <location>
        <begin position="335"/>
        <end position="354"/>
    </location>
</feature>
<dbReference type="PANTHER" id="PTHR23530:SF1">
    <property type="entry name" value="PERMEASE, MAJOR FACILITATOR SUPERFAMILY-RELATED"/>
    <property type="match status" value="1"/>
</dbReference>
<keyword evidence="9" id="KW-1185">Reference proteome</keyword>
<dbReference type="PROSITE" id="PS50850">
    <property type="entry name" value="MFS"/>
    <property type="match status" value="1"/>
</dbReference>